<dbReference type="HOGENOM" id="CLU_009583_0_3_0"/>
<dbReference type="Proteomes" id="UP000008631">
    <property type="component" value="Chromosome"/>
</dbReference>
<reference key="1">
    <citation type="submission" date="2010-11" db="EMBL/GenBank/DDBJ databases">
        <title>The complete sequence of chromosome of Isophaera pallida ATCC 43644.</title>
        <authorList>
            <consortium name="US DOE Joint Genome Institute (JGI-PGF)"/>
            <person name="Lucas S."/>
            <person name="Copeland A."/>
            <person name="Lapidus A."/>
            <person name="Bruce D."/>
            <person name="Goodwin L."/>
            <person name="Pitluck S."/>
            <person name="Kyrpides N."/>
            <person name="Mavromatis K."/>
            <person name="Pagani I."/>
            <person name="Ivanova N."/>
            <person name="Saunders E."/>
            <person name="Brettin T."/>
            <person name="Detter J.C."/>
            <person name="Han C."/>
            <person name="Tapia R."/>
            <person name="Land M."/>
            <person name="Hauser L."/>
            <person name="Markowitz V."/>
            <person name="Cheng J.-F."/>
            <person name="Hugenholtz P."/>
            <person name="Woyke T."/>
            <person name="Wu D."/>
            <person name="Eisen J.A."/>
        </authorList>
    </citation>
    <scope>NUCLEOTIDE SEQUENCE</scope>
    <source>
        <strain>ATCC 43644</strain>
    </source>
</reference>
<accession>E8R0E2</accession>
<evidence type="ECO:0000259" key="3">
    <source>
        <dbReference type="Pfam" id="PF13439"/>
    </source>
</evidence>
<dbReference type="Pfam" id="PF13692">
    <property type="entry name" value="Glyco_trans_1_4"/>
    <property type="match status" value="1"/>
</dbReference>
<evidence type="ECO:0000256" key="2">
    <source>
        <dbReference type="ARBA" id="ARBA00022679"/>
    </source>
</evidence>
<organism evidence="4 5">
    <name type="scientific">Isosphaera pallida (strain ATCC 43644 / DSM 9630 / IS1B)</name>
    <dbReference type="NCBI Taxonomy" id="575540"/>
    <lineage>
        <taxon>Bacteria</taxon>
        <taxon>Pseudomonadati</taxon>
        <taxon>Planctomycetota</taxon>
        <taxon>Planctomycetia</taxon>
        <taxon>Isosphaerales</taxon>
        <taxon>Isosphaeraceae</taxon>
        <taxon>Isosphaera</taxon>
    </lineage>
</organism>
<dbReference type="InParanoid" id="E8R0E2"/>
<dbReference type="Gene3D" id="3.40.50.2000">
    <property type="entry name" value="Glycogen Phosphorylase B"/>
    <property type="match status" value="2"/>
</dbReference>
<dbReference type="KEGG" id="ipa:Isop_1685"/>
<gene>
    <name evidence="4" type="ordered locus">Isop_1685</name>
</gene>
<proteinExistence type="predicted"/>
<dbReference type="InterPro" id="IPR028098">
    <property type="entry name" value="Glyco_trans_4-like_N"/>
</dbReference>
<dbReference type="AlphaFoldDB" id="E8R0E2"/>
<dbReference type="Pfam" id="PF13439">
    <property type="entry name" value="Glyco_transf_4"/>
    <property type="match status" value="1"/>
</dbReference>
<reference evidence="4 5" key="2">
    <citation type="journal article" date="2011" name="Stand. Genomic Sci.">
        <title>Complete genome sequence of Isosphaera pallida type strain (IS1B).</title>
        <authorList>
            <consortium name="US DOE Joint Genome Institute (JGI-PGF)"/>
            <person name="Goker M."/>
            <person name="Cleland D."/>
            <person name="Saunders E."/>
            <person name="Lapidus A."/>
            <person name="Nolan M."/>
            <person name="Lucas S."/>
            <person name="Hammon N."/>
            <person name="Deshpande S."/>
            <person name="Cheng J.F."/>
            <person name="Tapia R."/>
            <person name="Han C."/>
            <person name="Goodwin L."/>
            <person name="Pitluck S."/>
            <person name="Liolios K."/>
            <person name="Pagani I."/>
            <person name="Ivanova N."/>
            <person name="Mavromatis K."/>
            <person name="Pati A."/>
            <person name="Chen A."/>
            <person name="Palaniappan K."/>
            <person name="Land M."/>
            <person name="Hauser L."/>
            <person name="Chang Y.J."/>
            <person name="Jeffries C.D."/>
            <person name="Detter J.C."/>
            <person name="Beck B."/>
            <person name="Woyke T."/>
            <person name="Bristow J."/>
            <person name="Eisen J.A."/>
            <person name="Markowitz V."/>
            <person name="Hugenholtz P."/>
            <person name="Kyrpides N.C."/>
            <person name="Klenk H.P."/>
        </authorList>
    </citation>
    <scope>NUCLEOTIDE SEQUENCE [LARGE SCALE GENOMIC DNA]</scope>
    <source>
        <strain evidence="5">ATCC 43644 / DSM 9630 / IS1B</strain>
    </source>
</reference>
<dbReference type="PANTHER" id="PTHR12526">
    <property type="entry name" value="GLYCOSYLTRANSFERASE"/>
    <property type="match status" value="1"/>
</dbReference>
<keyword evidence="2 4" id="KW-0808">Transferase</keyword>
<dbReference type="STRING" id="575540.Isop_1685"/>
<dbReference type="RefSeq" id="WP_013564557.1">
    <property type="nucleotide sequence ID" value="NC_014962.1"/>
</dbReference>
<dbReference type="PANTHER" id="PTHR12526:SF510">
    <property type="entry name" value="D-INOSITOL 3-PHOSPHATE GLYCOSYLTRANSFERASE"/>
    <property type="match status" value="1"/>
</dbReference>
<protein>
    <submittedName>
        <fullName evidence="4">Glycosyl transferase group 1</fullName>
    </submittedName>
</protein>
<sequence>MTAPAPPDPSRPLKVLQVIPTLDRSGAEKQMTLLALGLPRDRFAVEVAVLTRSGPLEADLKAGGIPVHHFHKRHKFDPLALARLTRLLQRARYDIVQTWLFAANCYGRVAAHLAKTPVVIATEMAADHWKTPRELAIDRRLAAWTHAIVGNSQAVVDFYRDQGIDPSKLVRIDSGIGPLEPPPIDPAAIRASFGWEPSAFVAVFVGRLAPQKAVGDLVKAADLLQHGHPRLKTLIVGDGPDRDALLRQAAAFQLLGQPFNPDSNPQAAPPQPGVLRFTGHRDDAIALIAASDVLVLPSLYEGLPNVVLEAMALGKPVIVTRVPGNAELVEHLRTGLVVPPRDVTELARALRTLMADPDLAARLGRAGREHVRRAYRLDAMLDQFAHLYLRLLNLI</sequence>
<evidence type="ECO:0000256" key="1">
    <source>
        <dbReference type="ARBA" id="ARBA00022676"/>
    </source>
</evidence>
<dbReference type="GO" id="GO:0016757">
    <property type="term" value="F:glycosyltransferase activity"/>
    <property type="evidence" value="ECO:0007669"/>
    <property type="project" value="UniProtKB-KW"/>
</dbReference>
<name>E8R0E2_ISOPI</name>
<evidence type="ECO:0000313" key="4">
    <source>
        <dbReference type="EMBL" id="ADV62269.1"/>
    </source>
</evidence>
<dbReference type="eggNOG" id="COG0438">
    <property type="taxonomic scope" value="Bacteria"/>
</dbReference>
<feature type="domain" description="Glycosyltransferase subfamily 4-like N-terminal" evidence="3">
    <location>
        <begin position="25"/>
        <end position="176"/>
    </location>
</feature>
<keyword evidence="5" id="KW-1185">Reference proteome</keyword>
<dbReference type="EMBL" id="CP002353">
    <property type="protein sequence ID" value="ADV62269.1"/>
    <property type="molecule type" value="Genomic_DNA"/>
</dbReference>
<dbReference type="SUPFAM" id="SSF53756">
    <property type="entry name" value="UDP-Glycosyltransferase/glycogen phosphorylase"/>
    <property type="match status" value="1"/>
</dbReference>
<evidence type="ECO:0000313" key="5">
    <source>
        <dbReference type="Proteomes" id="UP000008631"/>
    </source>
</evidence>
<keyword evidence="1" id="KW-0328">Glycosyltransferase</keyword>